<dbReference type="Gene3D" id="3.40.50.1820">
    <property type="entry name" value="alpha/beta hydrolase"/>
    <property type="match status" value="1"/>
</dbReference>
<dbReference type="RefSeq" id="WP_171199043.1">
    <property type="nucleotide sequence ID" value="NZ_JABEND010000003.1"/>
</dbReference>
<accession>A0A849A457</accession>
<comment type="caution">
    <text evidence="2">The sequence shown here is derived from an EMBL/GenBank/DDBJ whole genome shotgun (WGS) entry which is preliminary data.</text>
</comment>
<dbReference type="PANTHER" id="PTHR46623">
    <property type="entry name" value="CARBOXYMETHYLENEBUTENOLIDASE-RELATED"/>
    <property type="match status" value="1"/>
</dbReference>
<dbReference type="InterPro" id="IPR051049">
    <property type="entry name" value="Dienelactone_hydrolase-like"/>
</dbReference>
<protein>
    <submittedName>
        <fullName evidence="2">Dienelactone hydrolase family protein</fullName>
    </submittedName>
</protein>
<evidence type="ECO:0000313" key="2">
    <source>
        <dbReference type="EMBL" id="NNG35335.1"/>
    </source>
</evidence>
<evidence type="ECO:0000259" key="1">
    <source>
        <dbReference type="Pfam" id="PF01738"/>
    </source>
</evidence>
<organism evidence="2 3">
    <name type="scientific">Nakamurella aerolata</name>
    <dbReference type="NCBI Taxonomy" id="1656892"/>
    <lineage>
        <taxon>Bacteria</taxon>
        <taxon>Bacillati</taxon>
        <taxon>Actinomycetota</taxon>
        <taxon>Actinomycetes</taxon>
        <taxon>Nakamurellales</taxon>
        <taxon>Nakamurellaceae</taxon>
        <taxon>Nakamurella</taxon>
    </lineage>
</organism>
<dbReference type="GO" id="GO:0016787">
    <property type="term" value="F:hydrolase activity"/>
    <property type="evidence" value="ECO:0007669"/>
    <property type="project" value="UniProtKB-KW"/>
</dbReference>
<name>A0A849A457_9ACTN</name>
<keyword evidence="2" id="KW-0378">Hydrolase</keyword>
<reference evidence="2 3" key="1">
    <citation type="submission" date="2020-05" db="EMBL/GenBank/DDBJ databases">
        <title>Nakamurella sp. DB0629 isolated from air conditioner.</title>
        <authorList>
            <person name="Kim D.H."/>
            <person name="Kim D.-U."/>
        </authorList>
    </citation>
    <scope>NUCLEOTIDE SEQUENCE [LARGE SCALE GENOMIC DNA]</scope>
    <source>
        <strain evidence="2 3">DB0629</strain>
    </source>
</reference>
<dbReference type="EMBL" id="JABEND010000003">
    <property type="protein sequence ID" value="NNG35335.1"/>
    <property type="molecule type" value="Genomic_DNA"/>
</dbReference>
<proteinExistence type="predicted"/>
<feature type="domain" description="Dienelactone hydrolase" evidence="1">
    <location>
        <begin position="19"/>
        <end position="249"/>
    </location>
</feature>
<keyword evidence="3" id="KW-1185">Reference proteome</keyword>
<dbReference type="Proteomes" id="UP000562984">
    <property type="component" value="Unassembled WGS sequence"/>
</dbReference>
<dbReference type="InterPro" id="IPR029058">
    <property type="entry name" value="AB_hydrolase_fold"/>
</dbReference>
<sequence>MPMISIEVPDAPGPAGTAEAYLAEPGGRDVSGGGVLLVMDAIGLRPQLERMADRIAGWGYPTLAPNVFYRKGSAAELAPREDLRVPKAREAFFRKAMPRVNALTAELAERDIPGYLAALRHTLGDPDAEVAVVGFCMGARLAVRAAGLDPNVVACAGFHGGGLATDADDSPHWRLATARAEFVFGHADKDRSMPPEAVAELGAAMDKIGLTYRNEIYPGAPHGYTMEDTSSFQRAGAERAFTELRALLERTLPRP</sequence>
<gene>
    <name evidence="2" type="ORF">HKD39_06335</name>
</gene>
<evidence type="ECO:0000313" key="3">
    <source>
        <dbReference type="Proteomes" id="UP000562984"/>
    </source>
</evidence>
<dbReference type="InterPro" id="IPR002925">
    <property type="entry name" value="Dienelactn_hydro"/>
</dbReference>
<dbReference type="PANTHER" id="PTHR46623:SF10">
    <property type="entry name" value="CARBOXYMETHYLENEBUTENOLIDASE HOMOLOG"/>
    <property type="match status" value="1"/>
</dbReference>
<dbReference type="AlphaFoldDB" id="A0A849A457"/>
<dbReference type="Pfam" id="PF01738">
    <property type="entry name" value="DLH"/>
    <property type="match status" value="1"/>
</dbReference>
<dbReference type="SUPFAM" id="SSF53474">
    <property type="entry name" value="alpha/beta-Hydrolases"/>
    <property type="match status" value="1"/>
</dbReference>